<dbReference type="STRING" id="526222.Desal_0728"/>
<dbReference type="CDD" id="cd01902">
    <property type="entry name" value="Ntn_CGH"/>
    <property type="match status" value="1"/>
</dbReference>
<dbReference type="GO" id="GO:0016787">
    <property type="term" value="F:hydrolase activity"/>
    <property type="evidence" value="ECO:0007669"/>
    <property type="project" value="UniProtKB-KW"/>
</dbReference>
<dbReference type="Gene3D" id="3.60.60.10">
    <property type="entry name" value="Penicillin V Acylase, Chain A"/>
    <property type="match status" value="1"/>
</dbReference>
<dbReference type="InterPro" id="IPR029055">
    <property type="entry name" value="Ntn_hydrolases_N"/>
</dbReference>
<sequence length="354" mass="38957">MKIKLCDLMQRWFLCLSLVVVMMLFLPVKSAWPCSRILYETGAGTYITGRSMDWSDPAAKTRLWVFPRGMERDGGTGKKAIQWTSKYGSVVTSFYDIATADGMNEVGLAGNVLYLAETDYGDASKTGKPTIKIGAWLQYYLDNFATVKEAVNAMVPPPFSVVAPTLPNGREATVHVSLSDATGDSAIFEYLGGKLIIHHGSGYKVMTNSPTYDQQLALNAYWDQIGGNSFLPGTISAADRFVRLSYNLKSSPKFKDPKLAVASVFSQMRAISVPLGMADPDHPNISMTLWRTVSDQGSKVYYFDSAIMPSVCWVDFSKVDFKKGSGARQIDIGTETELANEVSAEFTPAEPFKW</sequence>
<dbReference type="EMBL" id="CP001649">
    <property type="protein sequence ID" value="ACS78794.1"/>
    <property type="molecule type" value="Genomic_DNA"/>
</dbReference>
<dbReference type="RefSeq" id="WP_015850613.1">
    <property type="nucleotide sequence ID" value="NC_012881.1"/>
</dbReference>
<reference evidence="4 5" key="1">
    <citation type="submission" date="2009-06" db="EMBL/GenBank/DDBJ databases">
        <title>Complete sequence of Desulfovibrio salexigens DSM 2638.</title>
        <authorList>
            <consortium name="US DOE Joint Genome Institute"/>
            <person name="Lucas S."/>
            <person name="Copeland A."/>
            <person name="Lapidus A."/>
            <person name="Glavina del Rio T."/>
            <person name="Tice H."/>
            <person name="Bruce D."/>
            <person name="Goodwin L."/>
            <person name="Pitluck S."/>
            <person name="Munk A.C."/>
            <person name="Brettin T."/>
            <person name="Detter J.C."/>
            <person name="Han C."/>
            <person name="Tapia R."/>
            <person name="Larimer F."/>
            <person name="Land M."/>
            <person name="Hauser L."/>
            <person name="Kyrpides N."/>
            <person name="Anderson I."/>
            <person name="Wall J.D."/>
            <person name="Arkin A.P."/>
            <person name="Dehal P."/>
            <person name="Chivian D."/>
            <person name="Giles B."/>
            <person name="Hazen T.C."/>
        </authorList>
    </citation>
    <scope>NUCLEOTIDE SEQUENCE [LARGE SCALE GENOMIC DNA]</scope>
    <source>
        <strain evidence="5">ATCC 14822 / DSM 2638 / NCIMB 8403 / VKM B-1763</strain>
    </source>
</reference>
<name>C6BYK3_MARSD</name>
<comment type="similarity">
    <text evidence="1">Belongs to the peptidase C59 family.</text>
</comment>
<dbReference type="InterPro" id="IPR029132">
    <property type="entry name" value="CBAH/NAAA_C"/>
</dbReference>
<proteinExistence type="inferred from homology"/>
<dbReference type="eggNOG" id="COG3049">
    <property type="taxonomic scope" value="Bacteria"/>
</dbReference>
<dbReference type="PANTHER" id="PTHR35527:SF2">
    <property type="entry name" value="HYDROLASE"/>
    <property type="match status" value="1"/>
</dbReference>
<evidence type="ECO:0000313" key="4">
    <source>
        <dbReference type="EMBL" id="ACS78794.1"/>
    </source>
</evidence>
<dbReference type="PANTHER" id="PTHR35527">
    <property type="entry name" value="CHOLOYLGLYCINE HYDROLASE"/>
    <property type="match status" value="1"/>
</dbReference>
<dbReference type="Pfam" id="PF02275">
    <property type="entry name" value="CBAH"/>
    <property type="match status" value="1"/>
</dbReference>
<gene>
    <name evidence="4" type="ordered locus">Desal_0728</name>
</gene>
<accession>C6BYK3</accession>
<dbReference type="InterPro" id="IPR052193">
    <property type="entry name" value="Peptidase_C59"/>
</dbReference>
<dbReference type="SUPFAM" id="SSF56235">
    <property type="entry name" value="N-terminal nucleophile aminohydrolases (Ntn hydrolases)"/>
    <property type="match status" value="1"/>
</dbReference>
<protein>
    <submittedName>
        <fullName evidence="4">Choloylglycine hydrolase</fullName>
    </submittedName>
</protein>
<organism evidence="4 5">
    <name type="scientific">Maridesulfovibrio salexigens (strain ATCC 14822 / DSM 2638 / NCIMB 8403 / VKM B-1763)</name>
    <name type="common">Desulfovibrio salexigens</name>
    <dbReference type="NCBI Taxonomy" id="526222"/>
    <lineage>
        <taxon>Bacteria</taxon>
        <taxon>Pseudomonadati</taxon>
        <taxon>Thermodesulfobacteriota</taxon>
        <taxon>Desulfovibrionia</taxon>
        <taxon>Desulfovibrionales</taxon>
        <taxon>Desulfovibrionaceae</taxon>
        <taxon>Maridesulfovibrio</taxon>
    </lineage>
</organism>
<evidence type="ECO:0000256" key="2">
    <source>
        <dbReference type="ARBA" id="ARBA00022801"/>
    </source>
</evidence>
<keyword evidence="5" id="KW-1185">Reference proteome</keyword>
<dbReference type="Proteomes" id="UP000002601">
    <property type="component" value="Chromosome"/>
</dbReference>
<evidence type="ECO:0000259" key="3">
    <source>
        <dbReference type="Pfam" id="PF02275"/>
    </source>
</evidence>
<dbReference type="KEGG" id="dsa:Desal_0728"/>
<evidence type="ECO:0000313" key="5">
    <source>
        <dbReference type="Proteomes" id="UP000002601"/>
    </source>
</evidence>
<dbReference type="AlphaFoldDB" id="C6BYK3"/>
<dbReference type="HOGENOM" id="CLU_045206_0_1_7"/>
<keyword evidence="2 4" id="KW-0378">Hydrolase</keyword>
<feature type="domain" description="Choloylglycine hydrolase/NAAA C-terminal" evidence="3">
    <location>
        <begin position="34"/>
        <end position="319"/>
    </location>
</feature>
<evidence type="ECO:0000256" key="1">
    <source>
        <dbReference type="ARBA" id="ARBA00006625"/>
    </source>
</evidence>